<sequence length="445" mass="49579">MTASTALSVNQPADKEVVDIEKTSFKNGEVLSQERIRHLEHLLLRNHNDYSVLYNNGRFHNHSSHLIGSAYLLGGSVTRLDALYDGIVDRDNLEPWKSSPARIDVSNQFHYIGLKEYQRAWVESFREQLSGADGWPRWREVVADILLRGDAREGGGSATILHGLFADVGHPLIHLGYAFELKSPLLATEALALAATCYNTQLSSLMSSKSSSSLRSTSDLVELFSWVLNDKNLPTFEYPGDDNLPSLLGSETHLKTIKTYLYSWNVPDSPSGFLEAQRLASLALIATSSEVGGQGYDFFLVHLLTTLHAAQIIVSYLPLQHHITLLRPWLLVSLLTYITQNRPRLDSAFVTAYELNGRDWEFVRKQALEGPHASDAHFVKGCYVLMDAARTPSGTDSAEQAWFLKCAGRFASEFDGWAGFRLDGPDAEEVAKQREKDGIHVMGRS</sequence>
<dbReference type="Pfam" id="PF14027">
    <property type="entry name" value="Questin_oxidase"/>
    <property type="match status" value="1"/>
</dbReference>
<dbReference type="Proteomes" id="UP001172673">
    <property type="component" value="Unassembled WGS sequence"/>
</dbReference>
<keyword evidence="1" id="KW-0560">Oxidoreductase</keyword>
<evidence type="ECO:0000313" key="2">
    <source>
        <dbReference type="EMBL" id="KAJ9613051.1"/>
    </source>
</evidence>
<name>A0AA38XH77_9EURO</name>
<dbReference type="InterPro" id="IPR025337">
    <property type="entry name" value="Questin_oxidase-like"/>
</dbReference>
<comment type="caution">
    <text evidence="2">The sequence shown here is derived from an EMBL/GenBank/DDBJ whole genome shotgun (WGS) entry which is preliminary data.</text>
</comment>
<evidence type="ECO:0008006" key="4">
    <source>
        <dbReference type="Google" id="ProtNLM"/>
    </source>
</evidence>
<dbReference type="EMBL" id="JAPDRK010000004">
    <property type="protein sequence ID" value="KAJ9613051.1"/>
    <property type="molecule type" value="Genomic_DNA"/>
</dbReference>
<protein>
    <recommendedName>
        <fullName evidence="4">Oxidoreductase AflY</fullName>
    </recommendedName>
</protein>
<keyword evidence="3" id="KW-1185">Reference proteome</keyword>
<evidence type="ECO:0000313" key="3">
    <source>
        <dbReference type="Proteomes" id="UP001172673"/>
    </source>
</evidence>
<dbReference type="AlphaFoldDB" id="A0AA38XH77"/>
<dbReference type="PANTHER" id="PTHR35870">
    <property type="entry name" value="PROTEIN, PUTATIVE (AFU_ORTHOLOGUE AFUA_5G03330)-RELATED"/>
    <property type="match status" value="1"/>
</dbReference>
<gene>
    <name evidence="2" type="ORF">H2200_002992</name>
</gene>
<proteinExistence type="predicted"/>
<dbReference type="PANTHER" id="PTHR35870:SF6">
    <property type="entry name" value="MGS207 PROTEIN"/>
    <property type="match status" value="1"/>
</dbReference>
<reference evidence="2" key="1">
    <citation type="submission" date="2022-10" db="EMBL/GenBank/DDBJ databases">
        <title>Culturing micro-colonial fungi from biological soil crusts in the Mojave desert and describing Neophaeococcomyces mojavensis, and introducing the new genera and species Taxawa tesnikishii.</title>
        <authorList>
            <person name="Kurbessoian T."/>
            <person name="Stajich J.E."/>
        </authorList>
    </citation>
    <scope>NUCLEOTIDE SEQUENCE</scope>
    <source>
        <strain evidence="2">TK_41</strain>
    </source>
</reference>
<accession>A0AA38XH77</accession>
<organism evidence="2 3">
    <name type="scientific">Cladophialophora chaetospira</name>
    <dbReference type="NCBI Taxonomy" id="386627"/>
    <lineage>
        <taxon>Eukaryota</taxon>
        <taxon>Fungi</taxon>
        <taxon>Dikarya</taxon>
        <taxon>Ascomycota</taxon>
        <taxon>Pezizomycotina</taxon>
        <taxon>Eurotiomycetes</taxon>
        <taxon>Chaetothyriomycetidae</taxon>
        <taxon>Chaetothyriales</taxon>
        <taxon>Herpotrichiellaceae</taxon>
        <taxon>Cladophialophora</taxon>
    </lineage>
</organism>
<evidence type="ECO:0000256" key="1">
    <source>
        <dbReference type="ARBA" id="ARBA00023002"/>
    </source>
</evidence>
<dbReference type="GO" id="GO:0016491">
    <property type="term" value="F:oxidoreductase activity"/>
    <property type="evidence" value="ECO:0007669"/>
    <property type="project" value="UniProtKB-KW"/>
</dbReference>